<dbReference type="SUPFAM" id="SSF50249">
    <property type="entry name" value="Nucleic acid-binding proteins"/>
    <property type="match status" value="1"/>
</dbReference>
<dbReference type="EC" id="2.7.7.7" evidence="3"/>
<name>A0ABQ0J9C7_9VIBR</name>
<dbReference type="InterPro" id="IPR012340">
    <property type="entry name" value="NA-bd_OB-fold"/>
</dbReference>
<dbReference type="CDD" id="cd04485">
    <property type="entry name" value="DnaE_OBF"/>
    <property type="match status" value="1"/>
</dbReference>
<dbReference type="Proteomes" id="UP000029223">
    <property type="component" value="Unassembled WGS sequence"/>
</dbReference>
<proteinExistence type="predicted"/>
<comment type="caution">
    <text evidence="3">The sequence shown here is derived from an EMBL/GenBank/DDBJ whole genome shotgun (WGS) entry which is preliminary data.</text>
</comment>
<evidence type="ECO:0000256" key="1">
    <source>
        <dbReference type="ARBA" id="ARBA00022490"/>
    </source>
</evidence>
<dbReference type="EMBL" id="BBMS01000009">
    <property type="protein sequence ID" value="GAL25374.1"/>
    <property type="molecule type" value="Genomic_DNA"/>
</dbReference>
<evidence type="ECO:0000313" key="3">
    <source>
        <dbReference type="EMBL" id="GAL25374.1"/>
    </source>
</evidence>
<keyword evidence="3" id="KW-0548">Nucleotidyltransferase</keyword>
<evidence type="ECO:0000259" key="2">
    <source>
        <dbReference type="Pfam" id="PF01336"/>
    </source>
</evidence>
<accession>A0ABQ0J9C7</accession>
<evidence type="ECO:0000313" key="4">
    <source>
        <dbReference type="Proteomes" id="UP000029223"/>
    </source>
</evidence>
<dbReference type="Pfam" id="PF01336">
    <property type="entry name" value="tRNA_anti-codon"/>
    <property type="match status" value="1"/>
</dbReference>
<reference evidence="4" key="1">
    <citation type="submission" date="2014-09" db="EMBL/GenBank/DDBJ databases">
        <title>Vibrio variabilis JCM 19239. (C206) whole genome shotgun sequence.</title>
        <authorList>
            <person name="Sawabe T."/>
            <person name="Meirelles P."/>
            <person name="Nakanishi M."/>
            <person name="Sayaka M."/>
            <person name="Hattori M."/>
            <person name="Ohkuma M."/>
        </authorList>
    </citation>
    <scope>NUCLEOTIDE SEQUENCE [LARGE SCALE GENOMIC DNA]</scope>
    <source>
        <strain evidence="4">JCM 19239</strain>
    </source>
</reference>
<organism evidence="3 4">
    <name type="scientific">Vibrio variabilis</name>
    <dbReference type="NCBI Taxonomy" id="990271"/>
    <lineage>
        <taxon>Bacteria</taxon>
        <taxon>Pseudomonadati</taxon>
        <taxon>Pseudomonadota</taxon>
        <taxon>Gammaproteobacteria</taxon>
        <taxon>Vibrionales</taxon>
        <taxon>Vibrionaceae</taxon>
        <taxon>Vibrio</taxon>
    </lineage>
</organism>
<dbReference type="GO" id="GO:0003887">
    <property type="term" value="F:DNA-directed DNA polymerase activity"/>
    <property type="evidence" value="ECO:0007669"/>
    <property type="project" value="UniProtKB-EC"/>
</dbReference>
<reference evidence="4" key="2">
    <citation type="submission" date="2014-09" db="EMBL/GenBank/DDBJ databases">
        <authorList>
            <consortium name="NBRP consortium"/>
            <person name="Sawabe T."/>
            <person name="Meirelles P."/>
            <person name="Nakanishi M."/>
            <person name="Sayaka M."/>
            <person name="Hattori M."/>
            <person name="Ohkuma M."/>
        </authorList>
    </citation>
    <scope>NUCLEOTIDE SEQUENCE [LARGE SCALE GENOMIC DNA]</scope>
    <source>
        <strain evidence="4">JCM 19239</strain>
    </source>
</reference>
<sequence length="103" mass="11303">MKDLVTKEHKSLVTVVGTVTGKQSPGTAAGVTFFTLEDDTGNINVVVWQATARAQKKAYLTSKILKVKGILEREGEVTHVIAGRLIDMTEHLGELKVQSREFH</sequence>
<gene>
    <name evidence="3" type="ORF">JCM19239_6294</name>
</gene>
<dbReference type="Gene3D" id="2.40.50.140">
    <property type="entry name" value="Nucleic acid-binding proteins"/>
    <property type="match status" value="1"/>
</dbReference>
<keyword evidence="3" id="KW-0808">Transferase</keyword>
<keyword evidence="4" id="KW-1185">Reference proteome</keyword>
<protein>
    <submittedName>
        <fullName evidence="3">DNA polymerase III alpha subunit</fullName>
        <ecNumber evidence="3">2.7.7.7</ecNumber>
    </submittedName>
</protein>
<keyword evidence="1" id="KW-0963">Cytoplasm</keyword>
<feature type="domain" description="OB" evidence="2">
    <location>
        <begin position="13"/>
        <end position="82"/>
    </location>
</feature>
<dbReference type="InterPro" id="IPR004365">
    <property type="entry name" value="NA-bd_OB_tRNA"/>
</dbReference>